<protein>
    <submittedName>
        <fullName evidence="10">DHA1 family tetracycline resistance protein-like MFS transporter</fullName>
    </submittedName>
</protein>
<comment type="similarity">
    <text evidence="3">Belongs to the major facilitator superfamily. TCR/Tet family.</text>
</comment>
<evidence type="ECO:0000313" key="10">
    <source>
        <dbReference type="EMBL" id="MBB4659356.1"/>
    </source>
</evidence>
<dbReference type="Proteomes" id="UP000563524">
    <property type="component" value="Unassembled WGS sequence"/>
</dbReference>
<evidence type="ECO:0000256" key="8">
    <source>
        <dbReference type="SAM" id="Phobius"/>
    </source>
</evidence>
<keyword evidence="7 8" id="KW-0472">Membrane</keyword>
<feature type="transmembrane region" description="Helical" evidence="8">
    <location>
        <begin position="266"/>
        <end position="296"/>
    </location>
</feature>
<evidence type="ECO:0000256" key="4">
    <source>
        <dbReference type="ARBA" id="ARBA00022448"/>
    </source>
</evidence>
<feature type="transmembrane region" description="Helical" evidence="8">
    <location>
        <begin position="361"/>
        <end position="383"/>
    </location>
</feature>
<dbReference type="SUPFAM" id="SSF103473">
    <property type="entry name" value="MFS general substrate transporter"/>
    <property type="match status" value="1"/>
</dbReference>
<dbReference type="Gene3D" id="1.20.1250.20">
    <property type="entry name" value="MFS general substrate transporter like domains"/>
    <property type="match status" value="1"/>
</dbReference>
<evidence type="ECO:0000256" key="6">
    <source>
        <dbReference type="ARBA" id="ARBA00022989"/>
    </source>
</evidence>
<sequence>MTDTATPGYEGTAAPRAAILFIFITVLMSIIGFGIIIPVMPELIMSLTGRNEAGAAALQGYLLGVYGLMQLIMSPILGALSDRFGRRPVILTSVAAYAADFLLMAVAPTFAWLFLGRALSGATAATFAASNAFIADVSPPEKRAGNFGLLGAAFGLGFIVGPALGGWLAELGTELHGEAAGVRWPFYAAACVCFLNFLFGVFVLPESLAKSRRRRFEWRRAWPLGGLISVGRHPVVIGVLCAYFLMQLAHGALPAVWAFFGAEKFGWGPGAIGTSLAFVGVTAALVQGGLTCVVIPKIGQRRAVYLGLFTMTASFLGYAFATPQGGFVYLWIVVGAFGGFLMPAMQGLMSAATPESEQGELQGAIASVMSVTTVVSPLVMTQVFARFTHDGADPYFPGAPFVVAAVVLAAALIPFRRTMQREGVRRRLAAQHAS</sequence>
<dbReference type="GO" id="GO:0022857">
    <property type="term" value="F:transmembrane transporter activity"/>
    <property type="evidence" value="ECO:0007669"/>
    <property type="project" value="InterPro"/>
</dbReference>
<comment type="caution">
    <text evidence="10">The sequence shown here is derived from an EMBL/GenBank/DDBJ whole genome shotgun (WGS) entry which is preliminary data.</text>
</comment>
<gene>
    <name evidence="10" type="ORF">GGQ59_001881</name>
</gene>
<keyword evidence="5 8" id="KW-0812">Transmembrane</keyword>
<evidence type="ECO:0000256" key="1">
    <source>
        <dbReference type="ARBA" id="ARBA00003279"/>
    </source>
</evidence>
<accession>A0A840I2X1</accession>
<dbReference type="InterPro" id="IPR005829">
    <property type="entry name" value="Sugar_transporter_CS"/>
</dbReference>
<comment type="function">
    <text evidence="1">Resistance to tetracycline by an active tetracycline efflux. This is an energy-dependent process that decreases the accumulation of the antibiotic in whole cells. This protein functions as a metal-tetracycline/H(+) antiporter.</text>
</comment>
<comment type="subcellular location">
    <subcellularLocation>
        <location evidence="2">Membrane</location>
        <topology evidence="2">Multi-pass membrane protein</topology>
    </subcellularLocation>
</comment>
<name>A0A840I2X1_9PROT</name>
<feature type="transmembrane region" description="Helical" evidence="8">
    <location>
        <begin position="303"/>
        <end position="321"/>
    </location>
</feature>
<evidence type="ECO:0000259" key="9">
    <source>
        <dbReference type="PROSITE" id="PS50850"/>
    </source>
</evidence>
<dbReference type="CDD" id="cd17388">
    <property type="entry name" value="MFS_TetA"/>
    <property type="match status" value="1"/>
</dbReference>
<dbReference type="InterPro" id="IPR001958">
    <property type="entry name" value="Tet-R_TetA/multi-R_MdtG-like"/>
</dbReference>
<reference evidence="10 11" key="1">
    <citation type="submission" date="2020-08" db="EMBL/GenBank/DDBJ databases">
        <title>Genomic Encyclopedia of Type Strains, Phase IV (KMG-IV): sequencing the most valuable type-strain genomes for metagenomic binning, comparative biology and taxonomic classification.</title>
        <authorList>
            <person name="Goeker M."/>
        </authorList>
    </citation>
    <scope>NUCLEOTIDE SEQUENCE [LARGE SCALE GENOMIC DNA]</scope>
    <source>
        <strain evidence="10 11">DSM 102850</strain>
    </source>
</reference>
<dbReference type="GO" id="GO:0016020">
    <property type="term" value="C:membrane"/>
    <property type="evidence" value="ECO:0007669"/>
    <property type="project" value="UniProtKB-SubCell"/>
</dbReference>
<dbReference type="PANTHER" id="PTHR23504">
    <property type="entry name" value="MAJOR FACILITATOR SUPERFAMILY DOMAIN-CONTAINING PROTEIN 10"/>
    <property type="match status" value="1"/>
</dbReference>
<dbReference type="PRINTS" id="PR01035">
    <property type="entry name" value="TCRTETA"/>
</dbReference>
<keyword evidence="6 8" id="KW-1133">Transmembrane helix</keyword>
<dbReference type="AlphaFoldDB" id="A0A840I2X1"/>
<dbReference type="EMBL" id="JACHOB010000003">
    <property type="protein sequence ID" value="MBB4659356.1"/>
    <property type="molecule type" value="Genomic_DNA"/>
</dbReference>
<feature type="transmembrane region" description="Helical" evidence="8">
    <location>
        <begin position="395"/>
        <end position="415"/>
    </location>
</feature>
<evidence type="ECO:0000256" key="7">
    <source>
        <dbReference type="ARBA" id="ARBA00023136"/>
    </source>
</evidence>
<keyword evidence="11" id="KW-1185">Reference proteome</keyword>
<feature type="transmembrane region" description="Helical" evidence="8">
    <location>
        <begin position="60"/>
        <end position="80"/>
    </location>
</feature>
<dbReference type="PROSITE" id="PS50850">
    <property type="entry name" value="MFS"/>
    <property type="match status" value="1"/>
</dbReference>
<dbReference type="InterPro" id="IPR011701">
    <property type="entry name" value="MFS"/>
</dbReference>
<feature type="domain" description="Major facilitator superfamily (MFS) profile" evidence="9">
    <location>
        <begin position="18"/>
        <end position="422"/>
    </location>
</feature>
<dbReference type="Pfam" id="PF07690">
    <property type="entry name" value="MFS_1"/>
    <property type="match status" value="1"/>
</dbReference>
<proteinExistence type="inferred from homology"/>
<feature type="transmembrane region" description="Helical" evidence="8">
    <location>
        <begin position="17"/>
        <end position="40"/>
    </location>
</feature>
<organism evidence="10 11">
    <name type="scientific">Parvularcula dongshanensis</name>
    <dbReference type="NCBI Taxonomy" id="1173995"/>
    <lineage>
        <taxon>Bacteria</taxon>
        <taxon>Pseudomonadati</taxon>
        <taxon>Pseudomonadota</taxon>
        <taxon>Alphaproteobacteria</taxon>
        <taxon>Parvularculales</taxon>
        <taxon>Parvularculaceae</taxon>
        <taxon>Parvularcula</taxon>
    </lineage>
</organism>
<feature type="transmembrane region" description="Helical" evidence="8">
    <location>
        <begin position="327"/>
        <end position="349"/>
    </location>
</feature>
<dbReference type="RefSeq" id="WP_221400971.1">
    <property type="nucleotide sequence ID" value="NZ_JACHOB010000003.1"/>
</dbReference>
<dbReference type="InterPro" id="IPR036259">
    <property type="entry name" value="MFS_trans_sf"/>
</dbReference>
<evidence type="ECO:0000313" key="11">
    <source>
        <dbReference type="Proteomes" id="UP000563524"/>
    </source>
</evidence>
<dbReference type="PANTHER" id="PTHR23504:SF15">
    <property type="entry name" value="MAJOR FACILITATOR SUPERFAMILY (MFS) PROFILE DOMAIN-CONTAINING PROTEIN"/>
    <property type="match status" value="1"/>
</dbReference>
<evidence type="ECO:0000256" key="5">
    <source>
        <dbReference type="ARBA" id="ARBA00022692"/>
    </source>
</evidence>
<evidence type="ECO:0000256" key="2">
    <source>
        <dbReference type="ARBA" id="ARBA00004141"/>
    </source>
</evidence>
<feature type="transmembrane region" description="Helical" evidence="8">
    <location>
        <begin position="147"/>
        <end position="169"/>
    </location>
</feature>
<dbReference type="PROSITE" id="PS00216">
    <property type="entry name" value="SUGAR_TRANSPORT_1"/>
    <property type="match status" value="1"/>
</dbReference>
<feature type="transmembrane region" description="Helical" evidence="8">
    <location>
        <begin position="184"/>
        <end position="204"/>
    </location>
</feature>
<keyword evidence="4" id="KW-0813">Transport</keyword>
<feature type="transmembrane region" description="Helical" evidence="8">
    <location>
        <begin position="89"/>
        <end position="112"/>
    </location>
</feature>
<evidence type="ECO:0000256" key="3">
    <source>
        <dbReference type="ARBA" id="ARBA00007520"/>
    </source>
</evidence>
<dbReference type="InterPro" id="IPR020846">
    <property type="entry name" value="MFS_dom"/>
</dbReference>